<evidence type="ECO:0000313" key="9">
    <source>
        <dbReference type="Proteomes" id="UP000290682"/>
    </source>
</evidence>
<reference evidence="8 9" key="1">
    <citation type="submission" date="2018-10" db="EMBL/GenBank/DDBJ databases">
        <title>Draft genome of Fastidiocella sp. strain 375T, a bacterium isolated from a karstic cave dripping water.</title>
        <authorList>
            <person name="Coelho C."/>
            <person name="Verissimo A."/>
            <person name="Tiago I."/>
        </authorList>
    </citation>
    <scope>NUCLEOTIDE SEQUENCE [LARGE SCALE GENOMIC DNA]</scope>
    <source>
        <strain evidence="8 9">CAVE-375</strain>
    </source>
</reference>
<dbReference type="EMBL" id="REGR01000001">
    <property type="protein sequence ID" value="RXZ45411.1"/>
    <property type="molecule type" value="Genomic_DNA"/>
</dbReference>
<dbReference type="PANTHER" id="PTHR46577">
    <property type="entry name" value="HTH-TYPE TRANSCRIPTIONAL REGULATORY PROTEIN GABR"/>
    <property type="match status" value="1"/>
</dbReference>
<dbReference type="GO" id="GO:0008483">
    <property type="term" value="F:transaminase activity"/>
    <property type="evidence" value="ECO:0007669"/>
    <property type="project" value="UniProtKB-KW"/>
</dbReference>
<name>A0ABY0FG91_9NEIS</name>
<dbReference type="CDD" id="cd07377">
    <property type="entry name" value="WHTH_GntR"/>
    <property type="match status" value="1"/>
</dbReference>
<dbReference type="PANTHER" id="PTHR46577:SF2">
    <property type="entry name" value="TRANSCRIPTIONAL REGULATORY PROTEIN"/>
    <property type="match status" value="1"/>
</dbReference>
<dbReference type="RefSeq" id="WP_129210654.1">
    <property type="nucleotide sequence ID" value="NZ_REGR01000001.1"/>
</dbReference>
<proteinExistence type="inferred from homology"/>
<evidence type="ECO:0000256" key="5">
    <source>
        <dbReference type="ARBA" id="ARBA00023125"/>
    </source>
</evidence>
<accession>A0ABY0FG91</accession>
<dbReference type="InterPro" id="IPR015422">
    <property type="entry name" value="PyrdxlP-dep_Trfase_small"/>
</dbReference>
<feature type="domain" description="HTH gntR-type" evidence="7">
    <location>
        <begin position="6"/>
        <end position="74"/>
    </location>
</feature>
<dbReference type="InterPro" id="IPR051446">
    <property type="entry name" value="HTH_trans_reg/aminotransferase"/>
</dbReference>
<gene>
    <name evidence="8" type="ORF">EBB06_00925</name>
</gene>
<keyword evidence="6" id="KW-0804">Transcription</keyword>
<evidence type="ECO:0000256" key="1">
    <source>
        <dbReference type="ARBA" id="ARBA00005384"/>
    </source>
</evidence>
<keyword evidence="5" id="KW-0238">DNA-binding</keyword>
<protein>
    <recommendedName>
        <fullName evidence="2">Putative 8-amino-7-oxononanoate synthase</fullName>
    </recommendedName>
</protein>
<dbReference type="Gene3D" id="3.90.1150.10">
    <property type="entry name" value="Aspartate Aminotransferase, domain 1"/>
    <property type="match status" value="1"/>
</dbReference>
<evidence type="ECO:0000256" key="4">
    <source>
        <dbReference type="ARBA" id="ARBA00023015"/>
    </source>
</evidence>
<keyword evidence="4" id="KW-0805">Transcription regulation</keyword>
<comment type="similarity">
    <text evidence="1">In the C-terminal section; belongs to the class-I pyridoxal-phosphate-dependent aminotransferase family.</text>
</comment>
<evidence type="ECO:0000256" key="6">
    <source>
        <dbReference type="ARBA" id="ARBA00023163"/>
    </source>
</evidence>
<dbReference type="Gene3D" id="3.40.640.10">
    <property type="entry name" value="Type I PLP-dependent aspartate aminotransferase-like (Major domain)"/>
    <property type="match status" value="1"/>
</dbReference>
<keyword evidence="3" id="KW-0663">Pyridoxal phosphate</keyword>
<dbReference type="Pfam" id="PF00392">
    <property type="entry name" value="GntR"/>
    <property type="match status" value="1"/>
</dbReference>
<dbReference type="InterPro" id="IPR036390">
    <property type="entry name" value="WH_DNA-bd_sf"/>
</dbReference>
<dbReference type="SMART" id="SM00345">
    <property type="entry name" value="HTH_GNTR"/>
    <property type="match status" value="1"/>
</dbReference>
<dbReference type="Pfam" id="PF00155">
    <property type="entry name" value="Aminotran_1_2"/>
    <property type="match status" value="1"/>
</dbReference>
<keyword evidence="8" id="KW-0808">Transferase</keyword>
<comment type="caution">
    <text evidence="8">The sequence shown here is derived from an EMBL/GenBank/DDBJ whole genome shotgun (WGS) entry which is preliminary data.</text>
</comment>
<dbReference type="SUPFAM" id="SSF46785">
    <property type="entry name" value="Winged helix' DNA-binding domain"/>
    <property type="match status" value="1"/>
</dbReference>
<organism evidence="8 9">
    <name type="scientific">Crenobacter cavernae</name>
    <dbReference type="NCBI Taxonomy" id="2290923"/>
    <lineage>
        <taxon>Bacteria</taxon>
        <taxon>Pseudomonadati</taxon>
        <taxon>Pseudomonadota</taxon>
        <taxon>Betaproteobacteria</taxon>
        <taxon>Neisseriales</taxon>
        <taxon>Neisseriaceae</taxon>
        <taxon>Crenobacter</taxon>
    </lineage>
</organism>
<sequence>MKPETPPLYEKVADEIAGMIASGTFRPGERLPSLREVRARRQVSMTTVQESFRLLEDRGLIEARPQSGFFVRARQPAPPAVSCPCPEPQPVVTNALMWRYLRYVAASGGETSFACATPAAELYPARALNSLLAQVMRQQPGLLAEYGRSDGLPELCRQIARRTLDWGHALSAEDVLITNGCIEALNLCLQAVTQPGDVVAIESPCYFGVLQLLENRGLKGLEIPTDPLTGISLEALELATRSGDVKAVIVVSNFSNPLGALMPEDHKRRMVSMLDARGIPLIEDDVYGDFYFGRERPLPAKAFDRSGNVLYCTSFTKQALPGLRVGWVAGGRYHAQLQMQKFSVSFCTPPLMQAVTAEFLAAGGFDRHMRQLRRTLCRQVRETLEVVQDAFPEGTRLAEPQGGFLLWLELPEGADSRALFDAALEEGIGFTPGQLFSPRDEFSRCLRLSCGFPLTPRREAALRRLGELARLQLEGQGQG</sequence>
<keyword evidence="8" id="KW-0032">Aminotransferase</keyword>
<dbReference type="SUPFAM" id="SSF53383">
    <property type="entry name" value="PLP-dependent transferases"/>
    <property type="match status" value="1"/>
</dbReference>
<keyword evidence="9" id="KW-1185">Reference proteome</keyword>
<dbReference type="InterPro" id="IPR015424">
    <property type="entry name" value="PyrdxlP-dep_Trfase"/>
</dbReference>
<dbReference type="CDD" id="cd00609">
    <property type="entry name" value="AAT_like"/>
    <property type="match status" value="1"/>
</dbReference>
<dbReference type="PROSITE" id="PS50949">
    <property type="entry name" value="HTH_GNTR"/>
    <property type="match status" value="1"/>
</dbReference>
<dbReference type="Gene3D" id="1.10.10.10">
    <property type="entry name" value="Winged helix-like DNA-binding domain superfamily/Winged helix DNA-binding domain"/>
    <property type="match status" value="1"/>
</dbReference>
<dbReference type="InterPro" id="IPR004839">
    <property type="entry name" value="Aminotransferase_I/II_large"/>
</dbReference>
<dbReference type="InterPro" id="IPR036388">
    <property type="entry name" value="WH-like_DNA-bd_sf"/>
</dbReference>
<evidence type="ECO:0000313" key="8">
    <source>
        <dbReference type="EMBL" id="RXZ45411.1"/>
    </source>
</evidence>
<dbReference type="InterPro" id="IPR000524">
    <property type="entry name" value="Tscrpt_reg_HTH_GntR"/>
</dbReference>
<evidence type="ECO:0000256" key="2">
    <source>
        <dbReference type="ARBA" id="ARBA00021531"/>
    </source>
</evidence>
<dbReference type="Proteomes" id="UP000290682">
    <property type="component" value="Unassembled WGS sequence"/>
</dbReference>
<dbReference type="InterPro" id="IPR015421">
    <property type="entry name" value="PyrdxlP-dep_Trfase_major"/>
</dbReference>
<evidence type="ECO:0000256" key="3">
    <source>
        <dbReference type="ARBA" id="ARBA00022898"/>
    </source>
</evidence>
<evidence type="ECO:0000259" key="7">
    <source>
        <dbReference type="PROSITE" id="PS50949"/>
    </source>
</evidence>